<evidence type="ECO:0000313" key="7">
    <source>
        <dbReference type="EMBL" id="QBF83016.1"/>
    </source>
</evidence>
<dbReference type="GO" id="GO:0007156">
    <property type="term" value="P:homophilic cell adhesion via plasma membrane adhesion molecules"/>
    <property type="evidence" value="ECO:0007669"/>
    <property type="project" value="InterPro"/>
</dbReference>
<dbReference type="KEGG" id="smai:EXU30_10165"/>
<dbReference type="EMBL" id="CP036200">
    <property type="protein sequence ID" value="QBF83016.1"/>
    <property type="molecule type" value="Genomic_DNA"/>
</dbReference>
<dbReference type="PRINTS" id="PR01185">
    <property type="entry name" value="INTEGRINA"/>
</dbReference>
<gene>
    <name evidence="7" type="ORF">EXU30_10165</name>
</gene>
<evidence type="ECO:0000256" key="2">
    <source>
        <dbReference type="ARBA" id="ARBA00022737"/>
    </source>
</evidence>
<protein>
    <recommendedName>
        <fullName evidence="6">Cadherin domain-containing protein</fullName>
    </recommendedName>
</protein>
<dbReference type="SUPFAM" id="SSF51120">
    <property type="entry name" value="beta-Roll"/>
    <property type="match status" value="1"/>
</dbReference>
<dbReference type="PANTHER" id="PTHR23221">
    <property type="entry name" value="GLYCOSYLPHOSPHATIDYLINOSITOL PHOSPHOLIPASE D"/>
    <property type="match status" value="1"/>
</dbReference>
<dbReference type="InterPro" id="IPR011049">
    <property type="entry name" value="Serralysin-like_metalloprot_C"/>
</dbReference>
<evidence type="ECO:0000313" key="8">
    <source>
        <dbReference type="Proteomes" id="UP000291106"/>
    </source>
</evidence>
<keyword evidence="3" id="KW-0378">Hydrolase</keyword>
<dbReference type="RefSeq" id="WP_130599719.1">
    <property type="nucleotide sequence ID" value="NZ_CP036200.1"/>
</dbReference>
<accession>A0A411PHD6</accession>
<dbReference type="InterPro" id="IPR002126">
    <property type="entry name" value="Cadherin-like_dom"/>
</dbReference>
<name>A0A411PHD6_9GAMM</name>
<dbReference type="CDD" id="cd11304">
    <property type="entry name" value="Cadherin_repeat"/>
    <property type="match status" value="1"/>
</dbReference>
<keyword evidence="4" id="KW-0325">Glycoprotein</keyword>
<evidence type="ECO:0000256" key="5">
    <source>
        <dbReference type="SAM" id="SignalP"/>
    </source>
</evidence>
<keyword evidence="1 5" id="KW-0732">Signal</keyword>
<sequence>MNNSLVISSLVLSLGAISSLSAATLPPLTITVDENTKTNTRIGEIKFFDGEANSSFTIEVGSSSIENWATNGEAFEPIAFYNQFTQTPILFSQIQTNSSYKVSYDVYTNSYTGTVEKAGSEFLLRARHQGVSATGFEAILESELDKRGTSAVTAINNKGAELLGWMAVSDSRQGVWGEMPFEVTSTGLNVTHSEYSQSFTAPMTDTPNILTTITSYSEIAQAGVAINKVSDNNVKLFVDEIDDGSHAAEEISVFAVQGSGILKDVNGTSIGETGAVEVADTGRDAVFTVNLLRQYTNPVVFVQAVGIDGTINDAAIRLSQVGSHFFTGYLHDISESVVPNKHGQFTLHYKVFEQGSWDIPVEQYQYAIVAGNDTGAFSVDAATGKIRIADQTQIDYESGIHSFNFTVRVTDGRGNEYDTEVTVNVNDINDSLNNNAQTIAGLAQDDWSGFGLAPAGDVNGDGFDDVIVGVPHDDNNGEDAGRAYVLFSNASGVLPDFETVLSGSGGFVINGAKAGDKAGFSVNGGADINGDGLADIIVGAPFADNNGLNSGSVYVVFGKPDTAPVELLAFNDGGNLQGYAIHGAYKHDYVGGSVLVGDVNGDGLADVIAGETQTRFVVGNEAFSISGIAEDANYSDPHMAYVVYGKADSNVQYLSEVALDNNSSGFVVKDDGRAPFKDWPFGALVMPSGDFNSDGLTDVIISHGILGRESGVNKLLFGRVGGAAVDYGKISSEKHGININAEYAGNYAFASNLSSITVTPGFVSASIGDINADGIDDMALLAPDDGCCNSWEHPRAYIIFGTLANVDIDLAAIAQGQGGFVIHNDASNIDFKGMQIVIGSIGGAGDLNGDGYDDIIIGDPFAEDEKGRVYAVYGSAQTQPVYLSEVIETSRGYYATGNGGEMLGQWIASAGDINGDGIKDIQFGTPSASTNNLTRNGAIYVLKGDGSQITIRGTDLDDTINGDSNNNYIATGTGNDAVFSKGGQDAIYTGPGNDTIVISDDSFVRIDAGGGTDTVVYDGQGIHLNLTSAASKVRSVEVFDIRGSGANELSLNKSVSSNSKLRILGDADDGVFAANNQWQDTGNVQVIDNVEYSVFQVGAAQMLVQTG</sequence>
<dbReference type="AlphaFoldDB" id="A0A411PHD6"/>
<dbReference type="PANTHER" id="PTHR23221:SF7">
    <property type="entry name" value="PHOSPHATIDYLINOSITOL-GLYCAN-SPECIFIC PHOSPHOLIPASE D"/>
    <property type="match status" value="1"/>
</dbReference>
<dbReference type="OrthoDB" id="1956004at2"/>
<evidence type="ECO:0000259" key="6">
    <source>
        <dbReference type="PROSITE" id="PS50268"/>
    </source>
</evidence>
<dbReference type="Pfam" id="PF00028">
    <property type="entry name" value="Cadherin"/>
    <property type="match status" value="1"/>
</dbReference>
<dbReference type="SUPFAM" id="SSF69318">
    <property type="entry name" value="Integrin alpha N-terminal domain"/>
    <property type="match status" value="2"/>
</dbReference>
<evidence type="ECO:0000256" key="4">
    <source>
        <dbReference type="ARBA" id="ARBA00023180"/>
    </source>
</evidence>
<feature type="signal peptide" evidence="5">
    <location>
        <begin position="1"/>
        <end position="22"/>
    </location>
</feature>
<dbReference type="InterPro" id="IPR028994">
    <property type="entry name" value="Integrin_alpha_N"/>
</dbReference>
<dbReference type="PROSITE" id="PS50268">
    <property type="entry name" value="CADHERIN_2"/>
    <property type="match status" value="1"/>
</dbReference>
<keyword evidence="2" id="KW-0677">Repeat</keyword>
<dbReference type="InterPro" id="IPR013517">
    <property type="entry name" value="FG-GAP"/>
</dbReference>
<dbReference type="GO" id="GO:0016787">
    <property type="term" value="F:hydrolase activity"/>
    <property type="evidence" value="ECO:0007669"/>
    <property type="project" value="UniProtKB-KW"/>
</dbReference>
<dbReference type="Pfam" id="PF01839">
    <property type="entry name" value="FG-GAP"/>
    <property type="match status" value="5"/>
</dbReference>
<keyword evidence="8" id="KW-1185">Reference proteome</keyword>
<dbReference type="Gene3D" id="2.130.10.130">
    <property type="entry name" value="Integrin alpha, N-terminal"/>
    <property type="match status" value="3"/>
</dbReference>
<evidence type="ECO:0000256" key="3">
    <source>
        <dbReference type="ARBA" id="ARBA00022801"/>
    </source>
</evidence>
<dbReference type="GO" id="GO:0008305">
    <property type="term" value="C:integrin complex"/>
    <property type="evidence" value="ECO:0007669"/>
    <property type="project" value="InterPro"/>
</dbReference>
<dbReference type="Proteomes" id="UP000291106">
    <property type="component" value="Chromosome"/>
</dbReference>
<feature type="chain" id="PRO_5019167063" description="Cadherin domain-containing protein" evidence="5">
    <location>
        <begin position="23"/>
        <end position="1107"/>
    </location>
</feature>
<dbReference type="SMART" id="SM00112">
    <property type="entry name" value="CA"/>
    <property type="match status" value="1"/>
</dbReference>
<dbReference type="InterPro" id="IPR013519">
    <property type="entry name" value="Int_alpha_beta-p"/>
</dbReference>
<dbReference type="SMART" id="SM00191">
    <property type="entry name" value="Int_alpha"/>
    <property type="match status" value="5"/>
</dbReference>
<feature type="domain" description="Cadherin" evidence="6">
    <location>
        <begin position="363"/>
        <end position="439"/>
    </location>
</feature>
<proteinExistence type="predicted"/>
<dbReference type="GO" id="GO:0005509">
    <property type="term" value="F:calcium ion binding"/>
    <property type="evidence" value="ECO:0007669"/>
    <property type="project" value="InterPro"/>
</dbReference>
<dbReference type="PROSITE" id="PS51470">
    <property type="entry name" value="FG_GAP"/>
    <property type="match status" value="4"/>
</dbReference>
<reference evidence="7 8" key="1">
    <citation type="submission" date="2019-02" db="EMBL/GenBank/DDBJ databases">
        <title>Shewanella sp. D4-2 isolated from Dokdo Island.</title>
        <authorList>
            <person name="Baek K."/>
        </authorList>
    </citation>
    <scope>NUCLEOTIDE SEQUENCE [LARGE SCALE GENOMIC DNA]</scope>
    <source>
        <strain evidence="7 8">D4-2</strain>
    </source>
</reference>
<organism evidence="7 8">
    <name type="scientific">Shewanella maritima</name>
    <dbReference type="NCBI Taxonomy" id="2520507"/>
    <lineage>
        <taxon>Bacteria</taxon>
        <taxon>Pseudomonadati</taxon>
        <taxon>Pseudomonadota</taxon>
        <taxon>Gammaproteobacteria</taxon>
        <taxon>Alteromonadales</taxon>
        <taxon>Shewanellaceae</taxon>
        <taxon>Shewanella</taxon>
    </lineage>
</organism>
<dbReference type="InterPro" id="IPR000413">
    <property type="entry name" value="Integrin_alpha"/>
</dbReference>
<evidence type="ECO:0000256" key="1">
    <source>
        <dbReference type="ARBA" id="ARBA00022729"/>
    </source>
</evidence>